<accession>A0A0L9VR04</accession>
<dbReference type="AlphaFoldDB" id="A0A0L9VR04"/>
<organism evidence="1 2">
    <name type="scientific">Phaseolus angularis</name>
    <name type="common">Azuki bean</name>
    <name type="synonym">Vigna angularis</name>
    <dbReference type="NCBI Taxonomy" id="3914"/>
    <lineage>
        <taxon>Eukaryota</taxon>
        <taxon>Viridiplantae</taxon>
        <taxon>Streptophyta</taxon>
        <taxon>Embryophyta</taxon>
        <taxon>Tracheophyta</taxon>
        <taxon>Spermatophyta</taxon>
        <taxon>Magnoliopsida</taxon>
        <taxon>eudicotyledons</taxon>
        <taxon>Gunneridae</taxon>
        <taxon>Pentapetalae</taxon>
        <taxon>rosids</taxon>
        <taxon>fabids</taxon>
        <taxon>Fabales</taxon>
        <taxon>Fabaceae</taxon>
        <taxon>Papilionoideae</taxon>
        <taxon>50 kb inversion clade</taxon>
        <taxon>NPAAA clade</taxon>
        <taxon>indigoferoid/millettioid clade</taxon>
        <taxon>Phaseoleae</taxon>
        <taxon>Vigna</taxon>
    </lineage>
</organism>
<sequence length="267" mass="30342">MKEDIRKEMMEEITKKVRAKLYDEVAEMVTRQFQQRYEDYGNRPPPSVLAEHVVPPTGRSGKGSCSTAGALGDDMDDTRPCQLYILSDTETMLVAHGTVYETATVVHGVQLAEDEEIGQEGSPTPKKTHLSEDNPLSALDELAKLISDASMNVHWDSTTVGREVQIPLYLHHQDVRELASEREEINITLIHLWIMYMFDVSTKKEFNDICGFIDPSMTHMKEINLMIPKHTSPPALEWGRRYIFSLIYLATCDLHTGEHYCLVLFIA</sequence>
<dbReference type="Proteomes" id="UP000053144">
    <property type="component" value="Chromosome 11"/>
</dbReference>
<proteinExistence type="predicted"/>
<evidence type="ECO:0000313" key="1">
    <source>
        <dbReference type="EMBL" id="KOM57486.1"/>
    </source>
</evidence>
<name>A0A0L9VR04_PHAAN</name>
<dbReference type="Gramene" id="KOM57486">
    <property type="protein sequence ID" value="KOM57486"/>
    <property type="gene ID" value="LR48_Vigan11g051900"/>
</dbReference>
<reference evidence="2" key="1">
    <citation type="journal article" date="2015" name="Proc. Natl. Acad. Sci. U.S.A.">
        <title>Genome sequencing of adzuki bean (Vigna angularis) provides insight into high starch and low fat accumulation and domestication.</title>
        <authorList>
            <person name="Yang K."/>
            <person name="Tian Z."/>
            <person name="Chen C."/>
            <person name="Luo L."/>
            <person name="Zhao B."/>
            <person name="Wang Z."/>
            <person name="Yu L."/>
            <person name="Li Y."/>
            <person name="Sun Y."/>
            <person name="Li W."/>
            <person name="Chen Y."/>
            <person name="Li Y."/>
            <person name="Zhang Y."/>
            <person name="Ai D."/>
            <person name="Zhao J."/>
            <person name="Shang C."/>
            <person name="Ma Y."/>
            <person name="Wu B."/>
            <person name="Wang M."/>
            <person name="Gao L."/>
            <person name="Sun D."/>
            <person name="Zhang P."/>
            <person name="Guo F."/>
            <person name="Wang W."/>
            <person name="Li Y."/>
            <person name="Wang J."/>
            <person name="Varshney R.K."/>
            <person name="Wang J."/>
            <person name="Ling H.Q."/>
            <person name="Wan P."/>
        </authorList>
    </citation>
    <scope>NUCLEOTIDE SEQUENCE</scope>
    <source>
        <strain evidence="2">cv. Jingnong 6</strain>
    </source>
</reference>
<protein>
    <submittedName>
        <fullName evidence="1">Uncharacterized protein</fullName>
    </submittedName>
</protein>
<evidence type="ECO:0000313" key="2">
    <source>
        <dbReference type="Proteomes" id="UP000053144"/>
    </source>
</evidence>
<dbReference type="EMBL" id="CM003381">
    <property type="protein sequence ID" value="KOM57486.1"/>
    <property type="molecule type" value="Genomic_DNA"/>
</dbReference>
<gene>
    <name evidence="1" type="ORF">LR48_Vigan11g051900</name>
</gene>